<dbReference type="GO" id="GO:0030976">
    <property type="term" value="F:thiamine pyrophosphate binding"/>
    <property type="evidence" value="ECO:0007669"/>
    <property type="project" value="UniProtKB-UniRule"/>
</dbReference>
<dbReference type="GO" id="GO:0009228">
    <property type="term" value="P:thiamine biosynthetic process"/>
    <property type="evidence" value="ECO:0007669"/>
    <property type="project" value="UniProtKB-UniRule"/>
</dbReference>
<dbReference type="GO" id="GO:0008661">
    <property type="term" value="F:1-deoxy-D-xylulose-5-phosphate synthase activity"/>
    <property type="evidence" value="ECO:0007669"/>
    <property type="project" value="UniProtKB-UniRule"/>
</dbReference>
<feature type="binding site" evidence="11">
    <location>
        <begin position="145"/>
        <end position="146"/>
    </location>
    <ligand>
        <name>thiamine diphosphate</name>
        <dbReference type="ChEBI" id="CHEBI:58937"/>
    </ligand>
</feature>
<dbReference type="InterPro" id="IPR020826">
    <property type="entry name" value="Transketolase_BS"/>
</dbReference>
<dbReference type="InterPro" id="IPR049557">
    <property type="entry name" value="Transketolase_CS"/>
</dbReference>
<dbReference type="UniPathway" id="UPA00064">
    <property type="reaction ID" value="UER00091"/>
</dbReference>
<evidence type="ECO:0000313" key="14">
    <source>
        <dbReference type="Proteomes" id="UP000000467"/>
    </source>
</evidence>
<evidence type="ECO:0000256" key="6">
    <source>
        <dbReference type="ARBA" id="ARBA00022842"/>
    </source>
</evidence>
<dbReference type="SUPFAM" id="SSF52922">
    <property type="entry name" value="TK C-terminal domain-like"/>
    <property type="match status" value="1"/>
</dbReference>
<feature type="binding site" evidence="11">
    <location>
        <position position="144"/>
    </location>
    <ligand>
        <name>Mg(2+)</name>
        <dbReference type="ChEBI" id="CHEBI:18420"/>
    </ligand>
</feature>
<gene>
    <name evidence="11 13" type="primary">dxs</name>
    <name evidence="13" type="ordered locus">Tph_c16260</name>
</gene>
<comment type="cofactor">
    <cofactor evidence="11">
        <name>Mg(2+)</name>
        <dbReference type="ChEBI" id="CHEBI:18420"/>
    </cofactor>
    <text evidence="11">Binds 1 Mg(2+) ion per subunit.</text>
</comment>
<name>K4LFQ6_THEPS</name>
<dbReference type="GO" id="GO:0016114">
    <property type="term" value="P:terpenoid biosynthetic process"/>
    <property type="evidence" value="ECO:0007669"/>
    <property type="project" value="UniProtKB-UniRule"/>
</dbReference>
<dbReference type="Pfam" id="PF02780">
    <property type="entry name" value="Transketolase_C"/>
    <property type="match status" value="1"/>
</dbReference>
<organism evidence="13 14">
    <name type="scientific">Thermacetogenium phaeum (strain ATCC BAA-254 / DSM 26808 / PB)</name>
    <dbReference type="NCBI Taxonomy" id="1089553"/>
    <lineage>
        <taxon>Bacteria</taxon>
        <taxon>Bacillati</taxon>
        <taxon>Bacillota</taxon>
        <taxon>Clostridia</taxon>
        <taxon>Thermoanaerobacterales</taxon>
        <taxon>Thermoanaerobacteraceae</taxon>
        <taxon>Thermacetogenium</taxon>
    </lineage>
</organism>
<evidence type="ECO:0000256" key="11">
    <source>
        <dbReference type="HAMAP-Rule" id="MF_00315"/>
    </source>
</evidence>
<dbReference type="NCBIfam" id="TIGR00204">
    <property type="entry name" value="dxs"/>
    <property type="match status" value="1"/>
</dbReference>
<dbReference type="InterPro" id="IPR009014">
    <property type="entry name" value="Transketo_C/PFOR_II"/>
</dbReference>
<keyword evidence="6 11" id="KW-0460">Magnesium</keyword>
<dbReference type="FunFam" id="3.40.50.920:FF:000002">
    <property type="entry name" value="1-deoxy-D-xylulose-5-phosphate synthase"/>
    <property type="match status" value="1"/>
</dbReference>
<comment type="catalytic activity">
    <reaction evidence="11">
        <text>D-glyceraldehyde 3-phosphate + pyruvate + H(+) = 1-deoxy-D-xylulose 5-phosphate + CO2</text>
        <dbReference type="Rhea" id="RHEA:12605"/>
        <dbReference type="ChEBI" id="CHEBI:15361"/>
        <dbReference type="ChEBI" id="CHEBI:15378"/>
        <dbReference type="ChEBI" id="CHEBI:16526"/>
        <dbReference type="ChEBI" id="CHEBI:57792"/>
        <dbReference type="ChEBI" id="CHEBI:59776"/>
        <dbReference type="EC" id="2.2.1.7"/>
    </reaction>
</comment>
<comment type="similarity">
    <text evidence="2 11">Belongs to the transketolase family. DXPS subfamily.</text>
</comment>
<comment type="pathway">
    <text evidence="1 11">Metabolic intermediate biosynthesis; 1-deoxy-D-xylulose 5-phosphate biosynthesis; 1-deoxy-D-xylulose 5-phosphate from D-glyceraldehyde 3-phosphate and pyruvate: step 1/1.</text>
</comment>
<dbReference type="PROSITE" id="PS00802">
    <property type="entry name" value="TRANSKETOLASE_2"/>
    <property type="match status" value="1"/>
</dbReference>
<dbReference type="HOGENOM" id="CLU_009227_1_4_9"/>
<dbReference type="PANTHER" id="PTHR43322">
    <property type="entry name" value="1-D-DEOXYXYLULOSE 5-PHOSPHATE SYNTHASE-RELATED"/>
    <property type="match status" value="1"/>
</dbReference>
<dbReference type="Pfam" id="PF13292">
    <property type="entry name" value="DXP_synthase_N"/>
    <property type="match status" value="1"/>
</dbReference>
<dbReference type="FunFam" id="3.40.50.970:FF:000005">
    <property type="entry name" value="1-deoxy-D-xylulose-5-phosphate synthase"/>
    <property type="match status" value="1"/>
</dbReference>
<dbReference type="EMBL" id="CP003732">
    <property type="protein sequence ID" value="AFV11831.1"/>
    <property type="molecule type" value="Genomic_DNA"/>
</dbReference>
<comment type="subunit">
    <text evidence="3 11">Homodimer.</text>
</comment>
<dbReference type="Gene3D" id="3.40.50.970">
    <property type="match status" value="2"/>
</dbReference>
<comment type="cofactor">
    <cofactor evidence="11">
        <name>thiamine diphosphate</name>
        <dbReference type="ChEBI" id="CHEBI:58937"/>
    </cofactor>
    <text evidence="11">Binds 1 thiamine pyrophosphate per subunit.</text>
</comment>
<proteinExistence type="inferred from homology"/>
<sequence length="620" mass="67773">MILEKINAPSDLRGLTLPELEKLAEEIRSFLLKVVSRTGGHLAPNLGVVELAIALHYVFESPRDKIIWDVGHQCYVHKILTGRRDKMETLRQYKGLSGFPRCSESDHDCFETGHSSTSISAALGFAIARDLKGEQHSVLAVIGDGALTGGMAFEALNHAGQLGTRLIVVLNDNEMSISRNVGALANYLSRLRTDPLYYRSKEEIRDVLRRIPNIGPRVFKAVERFKDSFKYLLVNGILFEELGFTYLGPIDGHNIGLLIQVMERAKGLPGPVLLHVSTVKGMGYPPAEKYPNRFHGIGAFDLATGEPHPPGPAPSFTEVFGATVVRLAERHPYLVAISAAMTDGTGLRDFAERYPDRFFDVGIAEEHAVTLAAGLAKAGCLPVVAIYSTFLQRAYDQIVHDVARQKLHVVFALDRGGIVGDDGETHQGIFDLSYLRHIPGMTVMVPKDQSELVAMLKSAIDYPGPVAIRYPRGAGPLIEVEMDPTALPLGRGEVLRRGRDVVIFAVGPLVYHALEAAAMLADEGKDVAVVNCRFVKPLDEDLILDWALKTEKVLTLEENVLAGGFGSAVLELLAARNYRGEAACLGVPNCFLEHGDPRILREALGLDPAGIARFIRSKGW</sequence>
<dbReference type="eggNOG" id="COG1154">
    <property type="taxonomic scope" value="Bacteria"/>
</dbReference>
<feature type="binding site" evidence="11">
    <location>
        <position position="72"/>
    </location>
    <ligand>
        <name>thiamine diphosphate</name>
        <dbReference type="ChEBI" id="CHEBI:58937"/>
    </ligand>
</feature>
<dbReference type="Proteomes" id="UP000000467">
    <property type="component" value="Chromosome"/>
</dbReference>
<evidence type="ECO:0000256" key="9">
    <source>
        <dbReference type="ARBA" id="ARBA00023229"/>
    </source>
</evidence>
<evidence type="ECO:0000256" key="2">
    <source>
        <dbReference type="ARBA" id="ARBA00011081"/>
    </source>
</evidence>
<evidence type="ECO:0000256" key="3">
    <source>
        <dbReference type="ARBA" id="ARBA00011738"/>
    </source>
</evidence>
<evidence type="ECO:0000256" key="7">
    <source>
        <dbReference type="ARBA" id="ARBA00022977"/>
    </source>
</evidence>
<dbReference type="GO" id="GO:0019288">
    <property type="term" value="P:isopentenyl diphosphate biosynthetic process, methylerythritol 4-phosphate pathway"/>
    <property type="evidence" value="ECO:0007669"/>
    <property type="project" value="TreeGrafter"/>
</dbReference>
<comment type="function">
    <text evidence="10 11">Catalyzes the acyloin condensation reaction between C atoms 2 and 3 of pyruvate and glyceraldehyde 3-phosphate to yield 1-deoxy-D-xylulose-5-phosphate (DXP).</text>
</comment>
<reference evidence="13 14" key="1">
    <citation type="journal article" date="2012" name="BMC Genomics">
        <title>Genome-guided analysis of physiological and morphological traits of the fermentative acetate oxidizer Thermacetogenium phaeum.</title>
        <authorList>
            <person name="Oehler D."/>
            <person name="Poehlein A."/>
            <person name="Leimbach A."/>
            <person name="Muller N."/>
            <person name="Daniel R."/>
            <person name="Gottschalk G."/>
            <person name="Schink B."/>
        </authorList>
    </citation>
    <scope>NUCLEOTIDE SEQUENCE [LARGE SCALE GENOMIC DNA]</scope>
    <source>
        <strain evidence="14">ATCC BAA-254 / DSM 26808 / PB</strain>
    </source>
</reference>
<accession>K4LFQ6</accession>
<dbReference type="KEGG" id="tpz:Tph_c16260"/>
<evidence type="ECO:0000256" key="8">
    <source>
        <dbReference type="ARBA" id="ARBA00023052"/>
    </source>
</evidence>
<dbReference type="AlphaFoldDB" id="K4LFQ6"/>
<dbReference type="PANTHER" id="PTHR43322:SF5">
    <property type="entry name" value="1-DEOXY-D-XYLULOSE-5-PHOSPHATE SYNTHASE, CHLOROPLASTIC"/>
    <property type="match status" value="1"/>
</dbReference>
<dbReference type="EC" id="2.2.1.7" evidence="11"/>
<evidence type="ECO:0000256" key="4">
    <source>
        <dbReference type="ARBA" id="ARBA00022679"/>
    </source>
</evidence>
<dbReference type="GO" id="GO:0000287">
    <property type="term" value="F:magnesium ion binding"/>
    <property type="evidence" value="ECO:0007669"/>
    <property type="project" value="UniProtKB-UniRule"/>
</dbReference>
<feature type="binding site" evidence="11">
    <location>
        <position position="173"/>
    </location>
    <ligand>
        <name>thiamine diphosphate</name>
        <dbReference type="ChEBI" id="CHEBI:58937"/>
    </ligand>
</feature>
<feature type="binding site" evidence="11">
    <location>
        <position position="365"/>
    </location>
    <ligand>
        <name>thiamine diphosphate</name>
        <dbReference type="ChEBI" id="CHEBI:58937"/>
    </ligand>
</feature>
<keyword evidence="14" id="KW-1185">Reference proteome</keyword>
<feature type="domain" description="Transketolase-like pyrimidine-binding" evidence="12">
    <location>
        <begin position="314"/>
        <end position="478"/>
    </location>
</feature>
<keyword evidence="4 11" id="KW-0808">Transferase</keyword>
<evidence type="ECO:0000259" key="12">
    <source>
        <dbReference type="SMART" id="SM00861"/>
    </source>
</evidence>
<evidence type="ECO:0000256" key="10">
    <source>
        <dbReference type="ARBA" id="ARBA00055605"/>
    </source>
</evidence>
<keyword evidence="5 11" id="KW-0479">Metal-binding</keyword>
<feature type="binding site" evidence="11">
    <location>
        <position position="284"/>
    </location>
    <ligand>
        <name>thiamine diphosphate</name>
        <dbReference type="ChEBI" id="CHEBI:58937"/>
    </ligand>
</feature>
<dbReference type="InterPro" id="IPR033248">
    <property type="entry name" value="Transketolase_C"/>
</dbReference>
<dbReference type="RefSeq" id="WP_015050711.1">
    <property type="nucleotide sequence ID" value="NC_018870.1"/>
</dbReference>
<dbReference type="GO" id="GO:0005829">
    <property type="term" value="C:cytosol"/>
    <property type="evidence" value="ECO:0007669"/>
    <property type="project" value="TreeGrafter"/>
</dbReference>
<dbReference type="SUPFAM" id="SSF52518">
    <property type="entry name" value="Thiamin diphosphate-binding fold (THDP-binding)"/>
    <property type="match status" value="2"/>
</dbReference>
<evidence type="ECO:0000256" key="5">
    <source>
        <dbReference type="ARBA" id="ARBA00022723"/>
    </source>
</evidence>
<protein>
    <recommendedName>
        <fullName evidence="11">1-deoxy-D-xylulose-5-phosphate synthase</fullName>
        <ecNumber evidence="11">2.2.1.7</ecNumber>
    </recommendedName>
    <alternativeName>
        <fullName evidence="11">1-deoxyxylulose-5-phosphate synthase</fullName>
        <shortName evidence="11">DXP synthase</shortName>
        <shortName evidence="11">DXPS</shortName>
    </alternativeName>
</protein>
<dbReference type="NCBIfam" id="NF003933">
    <property type="entry name" value="PRK05444.2-2"/>
    <property type="match status" value="1"/>
</dbReference>
<dbReference type="PROSITE" id="PS00801">
    <property type="entry name" value="TRANSKETOLASE_1"/>
    <property type="match status" value="1"/>
</dbReference>
<dbReference type="CDD" id="cd07033">
    <property type="entry name" value="TPP_PYR_DXS_TK_like"/>
    <property type="match status" value="1"/>
</dbReference>
<dbReference type="HAMAP" id="MF_00315">
    <property type="entry name" value="DXP_synth"/>
    <property type="match status" value="1"/>
</dbReference>
<dbReference type="CDD" id="cd02007">
    <property type="entry name" value="TPP_DXS"/>
    <property type="match status" value="1"/>
</dbReference>
<evidence type="ECO:0000256" key="1">
    <source>
        <dbReference type="ARBA" id="ARBA00004980"/>
    </source>
</evidence>
<feature type="binding site" evidence="11">
    <location>
        <position position="173"/>
    </location>
    <ligand>
        <name>Mg(2+)</name>
        <dbReference type="ChEBI" id="CHEBI:18420"/>
    </ligand>
</feature>
<feature type="binding site" evidence="11">
    <location>
        <begin position="113"/>
        <end position="115"/>
    </location>
    <ligand>
        <name>thiamine diphosphate</name>
        <dbReference type="ChEBI" id="CHEBI:58937"/>
    </ligand>
</feature>
<dbReference type="InterPro" id="IPR029061">
    <property type="entry name" value="THDP-binding"/>
</dbReference>
<evidence type="ECO:0000313" key="13">
    <source>
        <dbReference type="EMBL" id="AFV11831.1"/>
    </source>
</evidence>
<keyword evidence="7 11" id="KW-0784">Thiamine biosynthesis</keyword>
<dbReference type="Gene3D" id="3.40.50.920">
    <property type="match status" value="1"/>
</dbReference>
<dbReference type="InterPro" id="IPR005475">
    <property type="entry name" value="Transketolase-like_Pyr-bd"/>
</dbReference>
<dbReference type="InterPro" id="IPR005477">
    <property type="entry name" value="Dxylulose-5-P_synthase"/>
</dbReference>
<dbReference type="Pfam" id="PF02779">
    <property type="entry name" value="Transket_pyr"/>
    <property type="match status" value="1"/>
</dbReference>
<dbReference type="SMART" id="SM00861">
    <property type="entry name" value="Transket_pyr"/>
    <property type="match status" value="1"/>
</dbReference>
<dbReference type="STRING" id="1089553.Tph_c16260"/>
<keyword evidence="8 11" id="KW-0786">Thiamine pyrophosphate</keyword>
<keyword evidence="9 11" id="KW-0414">Isoprene biosynthesis</keyword>